<dbReference type="InterPro" id="IPR051462">
    <property type="entry name" value="CBS_domain-containing"/>
</dbReference>
<dbReference type="InterPro" id="IPR013196">
    <property type="entry name" value="HTH_11"/>
</dbReference>
<keyword evidence="1" id="KW-0677">Repeat</keyword>
<dbReference type="InterPro" id="IPR016842">
    <property type="entry name" value="UCP026546_HTH-CBS"/>
</dbReference>
<dbReference type="Gene3D" id="1.10.10.10">
    <property type="entry name" value="Winged helix-like DNA-binding domain superfamily/Winged helix DNA-binding domain"/>
    <property type="match status" value="1"/>
</dbReference>
<dbReference type="PIRSF" id="PIRSF026546">
    <property type="entry name" value="UCP026546_CBS_YqzB"/>
    <property type="match status" value="1"/>
</dbReference>
<dbReference type="Gene3D" id="3.10.580.10">
    <property type="entry name" value="CBS-domain"/>
    <property type="match status" value="1"/>
</dbReference>
<dbReference type="CDD" id="cd04617">
    <property type="entry name" value="CBS_pair_CcpN"/>
    <property type="match status" value="1"/>
</dbReference>
<evidence type="ECO:0000256" key="2">
    <source>
        <dbReference type="PROSITE-ProRule" id="PRU00703"/>
    </source>
</evidence>
<organism evidence="4 5">
    <name type="scientific">Pseudalkalibacillus berkeleyi</name>
    <dbReference type="NCBI Taxonomy" id="1069813"/>
    <lineage>
        <taxon>Bacteria</taxon>
        <taxon>Bacillati</taxon>
        <taxon>Bacillota</taxon>
        <taxon>Bacilli</taxon>
        <taxon>Bacillales</taxon>
        <taxon>Fictibacillaceae</taxon>
        <taxon>Pseudalkalibacillus</taxon>
    </lineage>
</organism>
<evidence type="ECO:0000256" key="1">
    <source>
        <dbReference type="ARBA" id="ARBA00022737"/>
    </source>
</evidence>
<comment type="caution">
    <text evidence="4">The sequence shown here is derived from an EMBL/GenBank/DDBJ whole genome shotgun (WGS) entry which is preliminary data.</text>
</comment>
<sequence>MLPIELNKRQEKIVEIVKDLGPITGEQIADRLDLTRATLRPDLAILTMSGYLDARPRVGYFYTGKTSAQLLTEKIRQIQVKEYLSMPVLVQEDATVYDAICTMFLEDVGTLFVVNKHSKLAGVLSRKDLLRASMGNQDLNSIPVSIIMTRMPNITVCSKEDLLVEVAEKLIDKQIDALPVIKNSTDEDAFEVIGRITKTNITKALVDFSGDAII</sequence>
<dbReference type="InterPro" id="IPR036388">
    <property type="entry name" value="WH-like_DNA-bd_sf"/>
</dbReference>
<dbReference type="PROSITE" id="PS51371">
    <property type="entry name" value="CBS"/>
    <property type="match status" value="2"/>
</dbReference>
<dbReference type="SUPFAM" id="SSF54631">
    <property type="entry name" value="CBS-domain pair"/>
    <property type="match status" value="1"/>
</dbReference>
<dbReference type="InterPro" id="IPR036390">
    <property type="entry name" value="WH_DNA-bd_sf"/>
</dbReference>
<dbReference type="PANTHER" id="PTHR48108:SF32">
    <property type="entry name" value="TRANSCRIPTIONAL REPRESSOR CCPN"/>
    <property type="match status" value="1"/>
</dbReference>
<dbReference type="SUPFAM" id="SSF46785">
    <property type="entry name" value="Winged helix' DNA-binding domain"/>
    <property type="match status" value="1"/>
</dbReference>
<reference evidence="4 5" key="1">
    <citation type="submission" date="2022-01" db="EMBL/GenBank/DDBJ databases">
        <title>Alkalihalobacillus sp. EGI L200015, a novel bacterium isolated from a salt lake sediment.</title>
        <authorList>
            <person name="Gao L."/>
            <person name="Fang B.-Z."/>
            <person name="Li W.-J."/>
        </authorList>
    </citation>
    <scope>NUCLEOTIDE SEQUENCE [LARGE SCALE GENOMIC DNA]</scope>
    <source>
        <strain evidence="4 5">KCTC 12718</strain>
    </source>
</reference>
<dbReference type="InterPro" id="IPR046342">
    <property type="entry name" value="CBS_dom_sf"/>
</dbReference>
<dbReference type="PANTHER" id="PTHR48108">
    <property type="entry name" value="CBS DOMAIN-CONTAINING PROTEIN CBSX2, CHLOROPLASTIC"/>
    <property type="match status" value="1"/>
</dbReference>
<feature type="domain" description="CBS" evidence="3">
    <location>
        <begin position="83"/>
        <end position="139"/>
    </location>
</feature>
<name>A0ABS9H1J5_9BACL</name>
<keyword evidence="2" id="KW-0129">CBS domain</keyword>
<accession>A0ABS9H1J5</accession>
<evidence type="ECO:0000313" key="4">
    <source>
        <dbReference type="EMBL" id="MCF6137956.1"/>
    </source>
</evidence>
<dbReference type="SMART" id="SM00116">
    <property type="entry name" value="CBS"/>
    <property type="match status" value="2"/>
</dbReference>
<proteinExistence type="predicted"/>
<evidence type="ECO:0000313" key="5">
    <source>
        <dbReference type="Proteomes" id="UP001649381"/>
    </source>
</evidence>
<dbReference type="Pfam" id="PF08279">
    <property type="entry name" value="HTH_11"/>
    <property type="match status" value="1"/>
</dbReference>
<keyword evidence="5" id="KW-1185">Reference proteome</keyword>
<protein>
    <submittedName>
        <fullName evidence="4">Helix-turn-helix transcriptional regulator</fullName>
    </submittedName>
</protein>
<dbReference type="Proteomes" id="UP001649381">
    <property type="component" value="Unassembled WGS sequence"/>
</dbReference>
<dbReference type="InterPro" id="IPR000644">
    <property type="entry name" value="CBS_dom"/>
</dbReference>
<evidence type="ECO:0000259" key="3">
    <source>
        <dbReference type="PROSITE" id="PS51371"/>
    </source>
</evidence>
<feature type="domain" description="CBS" evidence="3">
    <location>
        <begin position="148"/>
        <end position="213"/>
    </location>
</feature>
<gene>
    <name evidence="4" type="ORF">L2716_09500</name>
</gene>
<dbReference type="EMBL" id="JAKIJS010000001">
    <property type="protein sequence ID" value="MCF6137956.1"/>
    <property type="molecule type" value="Genomic_DNA"/>
</dbReference>
<dbReference type="Pfam" id="PF00571">
    <property type="entry name" value="CBS"/>
    <property type="match status" value="2"/>
</dbReference>